<dbReference type="InterPro" id="IPR036388">
    <property type="entry name" value="WH-like_DNA-bd_sf"/>
</dbReference>
<dbReference type="Pfam" id="PF03466">
    <property type="entry name" value="LysR_substrate"/>
    <property type="match status" value="1"/>
</dbReference>
<dbReference type="PANTHER" id="PTHR30419:SF8">
    <property type="entry name" value="NITROGEN ASSIMILATION TRANSCRIPTIONAL ACTIVATOR-RELATED"/>
    <property type="match status" value="1"/>
</dbReference>
<proteinExistence type="inferred from homology"/>
<keyword evidence="7" id="KW-1185">Reference proteome</keyword>
<evidence type="ECO:0000256" key="2">
    <source>
        <dbReference type="ARBA" id="ARBA00023015"/>
    </source>
</evidence>
<dbReference type="SUPFAM" id="SSF46785">
    <property type="entry name" value="Winged helix' DNA-binding domain"/>
    <property type="match status" value="1"/>
</dbReference>
<dbReference type="AlphaFoldDB" id="A0A1H1ZLX7"/>
<dbReference type="GeneID" id="300210029"/>
<keyword evidence="2" id="KW-0805">Transcription regulation</keyword>
<dbReference type="Proteomes" id="UP000199524">
    <property type="component" value="Chromosome I"/>
</dbReference>
<organism evidence="6 7">
    <name type="scientific">Pseudomonas asplenii</name>
    <dbReference type="NCBI Taxonomy" id="53407"/>
    <lineage>
        <taxon>Bacteria</taxon>
        <taxon>Pseudomonadati</taxon>
        <taxon>Pseudomonadota</taxon>
        <taxon>Gammaproteobacteria</taxon>
        <taxon>Pseudomonadales</taxon>
        <taxon>Pseudomonadaceae</taxon>
        <taxon>Pseudomonas</taxon>
    </lineage>
</organism>
<accession>A0A1H1ZLX7</accession>
<dbReference type="GO" id="GO:0005829">
    <property type="term" value="C:cytosol"/>
    <property type="evidence" value="ECO:0007669"/>
    <property type="project" value="TreeGrafter"/>
</dbReference>
<dbReference type="GO" id="GO:0003677">
    <property type="term" value="F:DNA binding"/>
    <property type="evidence" value="ECO:0007669"/>
    <property type="project" value="UniProtKB-KW"/>
</dbReference>
<dbReference type="GO" id="GO:0003700">
    <property type="term" value="F:DNA-binding transcription factor activity"/>
    <property type="evidence" value="ECO:0007669"/>
    <property type="project" value="InterPro"/>
</dbReference>
<feature type="domain" description="HTH lysR-type" evidence="5">
    <location>
        <begin position="1"/>
        <end position="58"/>
    </location>
</feature>
<evidence type="ECO:0000313" key="7">
    <source>
        <dbReference type="Proteomes" id="UP000199524"/>
    </source>
</evidence>
<evidence type="ECO:0000313" key="6">
    <source>
        <dbReference type="EMBL" id="SDT34821.1"/>
    </source>
</evidence>
<name>A0A1H1ZLX7_9PSED</name>
<dbReference type="InterPro" id="IPR000847">
    <property type="entry name" value="LysR_HTH_N"/>
</dbReference>
<dbReference type="InterPro" id="IPR036390">
    <property type="entry name" value="WH_DNA-bd_sf"/>
</dbReference>
<dbReference type="SUPFAM" id="SSF53850">
    <property type="entry name" value="Periplasmic binding protein-like II"/>
    <property type="match status" value="1"/>
</dbReference>
<keyword evidence="3 6" id="KW-0238">DNA-binding</keyword>
<evidence type="ECO:0000259" key="5">
    <source>
        <dbReference type="PROSITE" id="PS50931"/>
    </source>
</evidence>
<keyword evidence="4" id="KW-0804">Transcription</keyword>
<dbReference type="PANTHER" id="PTHR30419">
    <property type="entry name" value="HTH-TYPE TRANSCRIPTIONAL REGULATOR YBHD"/>
    <property type="match status" value="1"/>
</dbReference>
<evidence type="ECO:0000256" key="3">
    <source>
        <dbReference type="ARBA" id="ARBA00023125"/>
    </source>
</evidence>
<reference evidence="7" key="1">
    <citation type="submission" date="2016-10" db="EMBL/GenBank/DDBJ databases">
        <authorList>
            <person name="Varghese N."/>
            <person name="Submissions S."/>
        </authorList>
    </citation>
    <scope>NUCLEOTIDE SEQUENCE [LARGE SCALE GENOMIC DNA]</scope>
    <source>
        <strain evidence="7">ATCC 23835</strain>
    </source>
</reference>
<dbReference type="InterPro" id="IPR050950">
    <property type="entry name" value="HTH-type_LysR_regulators"/>
</dbReference>
<dbReference type="Pfam" id="PF00126">
    <property type="entry name" value="HTH_1"/>
    <property type="match status" value="1"/>
</dbReference>
<sequence length="294" mass="31944">MSLGSYEVFVAIVERGSLAAAAQQLNLSPSAVSHALAAFEQSLGFSLFIRGRTGVRLTAGGEELLLTVREVLQANEKLRQHVAQLQGLETGTVTIGTISSVSVMWMPSIIRSFKERFPRIKIVIEQGGYDDVTDGILKNRVDLGFVTSPGAPGLELIPLYADPLLCITPQAFEPLNKAYMTVAELSKTNVVMQREDCGKDLHQLLNIHKVVVRACAKAVDDAAIIAMVESGLGVSVIPRLALQHYQTTAQVFPFAPPESRAIALASLGYEALSPAAREMHDQIVRYVTHWATHQ</sequence>
<dbReference type="InterPro" id="IPR005119">
    <property type="entry name" value="LysR_subst-bd"/>
</dbReference>
<protein>
    <submittedName>
        <fullName evidence="6">DNA-binding transcriptional regulator, LysR family</fullName>
    </submittedName>
</protein>
<evidence type="ECO:0000256" key="1">
    <source>
        <dbReference type="ARBA" id="ARBA00009437"/>
    </source>
</evidence>
<dbReference type="EMBL" id="LT629777">
    <property type="protein sequence ID" value="SDT34821.1"/>
    <property type="molecule type" value="Genomic_DNA"/>
</dbReference>
<evidence type="ECO:0000256" key="4">
    <source>
        <dbReference type="ARBA" id="ARBA00023163"/>
    </source>
</evidence>
<dbReference type="Gene3D" id="3.40.190.290">
    <property type="match status" value="1"/>
</dbReference>
<gene>
    <name evidence="6" type="ORF">SAMN05216598_5176</name>
</gene>
<dbReference type="Gene3D" id="1.10.10.10">
    <property type="entry name" value="Winged helix-like DNA-binding domain superfamily/Winged helix DNA-binding domain"/>
    <property type="match status" value="1"/>
</dbReference>
<dbReference type="RefSeq" id="WP_090210101.1">
    <property type="nucleotide sequence ID" value="NZ_LT629777.1"/>
</dbReference>
<comment type="similarity">
    <text evidence="1">Belongs to the LysR transcriptional regulatory family.</text>
</comment>
<dbReference type="CDD" id="cd05466">
    <property type="entry name" value="PBP2_LTTR_substrate"/>
    <property type="match status" value="1"/>
</dbReference>
<dbReference type="PROSITE" id="PS50931">
    <property type="entry name" value="HTH_LYSR"/>
    <property type="match status" value="1"/>
</dbReference>